<evidence type="ECO:0000256" key="2">
    <source>
        <dbReference type="ARBA" id="ARBA00005770"/>
    </source>
</evidence>
<dbReference type="AlphaFoldDB" id="A0A6G1I1P2"/>
<evidence type="ECO:0000256" key="7">
    <source>
        <dbReference type="ARBA" id="ARBA00023163"/>
    </source>
</evidence>
<feature type="compositionally biased region" description="Polar residues" evidence="12">
    <location>
        <begin position="38"/>
        <end position="63"/>
    </location>
</feature>
<evidence type="ECO:0000256" key="1">
    <source>
        <dbReference type="ARBA" id="ARBA00004123"/>
    </source>
</evidence>
<gene>
    <name evidence="13" type="ORF">EJ06DRAFT_529127</name>
</gene>
<evidence type="ECO:0000256" key="9">
    <source>
        <dbReference type="ARBA" id="ARBA00025687"/>
    </source>
</evidence>
<dbReference type="SUPFAM" id="SSF140718">
    <property type="entry name" value="Mediator hinge subcomplex-like"/>
    <property type="match status" value="1"/>
</dbReference>
<evidence type="ECO:0000256" key="5">
    <source>
        <dbReference type="ARBA" id="ARBA00023015"/>
    </source>
</evidence>
<protein>
    <recommendedName>
        <fullName evidence="4 10">Mediator of RNA polymerase II transcription subunit 21</fullName>
    </recommendedName>
</protein>
<dbReference type="InterPro" id="IPR037212">
    <property type="entry name" value="Med7/Med21-like"/>
</dbReference>
<keyword evidence="7 10" id="KW-0804">Transcription</keyword>
<evidence type="ECO:0000313" key="13">
    <source>
        <dbReference type="EMBL" id="KAF2401989.1"/>
    </source>
</evidence>
<keyword evidence="14" id="KW-1185">Reference proteome</keyword>
<dbReference type="GO" id="GO:0006357">
    <property type="term" value="P:regulation of transcription by RNA polymerase II"/>
    <property type="evidence" value="ECO:0007669"/>
    <property type="project" value="TreeGrafter"/>
</dbReference>
<evidence type="ECO:0000256" key="11">
    <source>
        <dbReference type="SAM" id="Coils"/>
    </source>
</evidence>
<evidence type="ECO:0000256" key="6">
    <source>
        <dbReference type="ARBA" id="ARBA00023159"/>
    </source>
</evidence>
<dbReference type="Proteomes" id="UP000799640">
    <property type="component" value="Unassembled WGS sequence"/>
</dbReference>
<comment type="function">
    <text evidence="9 10">Component of the Mediator complex, a coactivator involved in the regulated transcription of nearly all RNA polymerase II-dependent genes. Mediator functions as a bridge to convey information from gene-specific regulatory proteins to the basal RNA polymerase II transcription machinery. Mediator is recruited to promoters by direct interactions with regulatory proteins and serves as a scaffold for the assembly of a functional preinitiation complex with RNA polymerase II and the general transcription factors.</text>
</comment>
<evidence type="ECO:0000256" key="3">
    <source>
        <dbReference type="ARBA" id="ARBA00011837"/>
    </source>
</evidence>
<keyword evidence="6 10" id="KW-0010">Activator</keyword>
<accession>A0A6G1I1P2</accession>
<keyword evidence="5 10" id="KW-0805">Transcription regulation</keyword>
<organism evidence="13 14">
    <name type="scientific">Trichodelitschia bisporula</name>
    <dbReference type="NCBI Taxonomy" id="703511"/>
    <lineage>
        <taxon>Eukaryota</taxon>
        <taxon>Fungi</taxon>
        <taxon>Dikarya</taxon>
        <taxon>Ascomycota</taxon>
        <taxon>Pezizomycotina</taxon>
        <taxon>Dothideomycetes</taxon>
        <taxon>Dothideomycetes incertae sedis</taxon>
        <taxon>Phaeotrichales</taxon>
        <taxon>Phaeotrichaceae</taxon>
        <taxon>Trichodelitschia</taxon>
    </lineage>
</organism>
<evidence type="ECO:0000256" key="4">
    <source>
        <dbReference type="ARBA" id="ARBA00019691"/>
    </source>
</evidence>
<dbReference type="PANTHER" id="PTHR13381">
    <property type="entry name" value="RNA POLYMERASE II HOLOENZYME COMPONENT SRB7"/>
    <property type="match status" value="1"/>
</dbReference>
<proteinExistence type="inferred from homology"/>
<dbReference type="GO" id="GO:0016592">
    <property type="term" value="C:mediator complex"/>
    <property type="evidence" value="ECO:0007669"/>
    <property type="project" value="UniProtKB-UniRule"/>
</dbReference>
<comment type="subunit">
    <text evidence="3 10">Component of the Mediator complex.</text>
</comment>
<dbReference type="PANTHER" id="PTHR13381:SF0">
    <property type="entry name" value="MEDIATOR OF RNA POLYMERASE II TRANSCRIPTION SUBUNIT 21"/>
    <property type="match status" value="1"/>
</dbReference>
<dbReference type="Gene3D" id="6.10.280.10">
    <property type="entry name" value="Mediator complex, subunit Med21"/>
    <property type="match status" value="1"/>
</dbReference>
<evidence type="ECO:0000256" key="8">
    <source>
        <dbReference type="ARBA" id="ARBA00023242"/>
    </source>
</evidence>
<evidence type="ECO:0000256" key="12">
    <source>
        <dbReference type="SAM" id="MobiDB-lite"/>
    </source>
</evidence>
<evidence type="ECO:0000256" key="10">
    <source>
        <dbReference type="RuleBase" id="RU366036"/>
    </source>
</evidence>
<dbReference type="GO" id="GO:0003712">
    <property type="term" value="F:transcription coregulator activity"/>
    <property type="evidence" value="ECO:0007669"/>
    <property type="project" value="TreeGrafter"/>
</dbReference>
<dbReference type="EMBL" id="ML996692">
    <property type="protein sequence ID" value="KAF2401989.1"/>
    <property type="molecule type" value="Genomic_DNA"/>
</dbReference>
<keyword evidence="8 10" id="KW-0539">Nucleus</keyword>
<dbReference type="InterPro" id="IPR021384">
    <property type="entry name" value="Mediator_Med21"/>
</dbReference>
<feature type="coiled-coil region" evidence="11">
    <location>
        <begin position="82"/>
        <end position="144"/>
    </location>
</feature>
<keyword evidence="11" id="KW-0175">Coiled coil</keyword>
<dbReference type="Pfam" id="PF11221">
    <property type="entry name" value="Med21"/>
    <property type="match status" value="1"/>
</dbReference>
<feature type="region of interest" description="Disordered" evidence="12">
    <location>
        <begin position="34"/>
        <end position="75"/>
    </location>
</feature>
<sequence length="155" mass="17235">MTDRLTQLQNCLDDFLTQMYASLRYIDTHHAYAPIPGQSDQNPFASSAPNTQGTQSTAPSMQNPATPAQPAPDPPALFEARLQELAQDLVLKEQQIEALVEALPGVGCSQAEQEARLRALEEELKAVDVEWKEAKRERERLVEKVEGVILGVRRI</sequence>
<dbReference type="OrthoDB" id="526653at2759"/>
<comment type="subcellular location">
    <subcellularLocation>
        <location evidence="1 10">Nucleus</location>
    </subcellularLocation>
</comment>
<name>A0A6G1I1P2_9PEZI</name>
<evidence type="ECO:0000313" key="14">
    <source>
        <dbReference type="Proteomes" id="UP000799640"/>
    </source>
</evidence>
<reference evidence="13" key="1">
    <citation type="journal article" date="2020" name="Stud. Mycol.">
        <title>101 Dothideomycetes genomes: a test case for predicting lifestyles and emergence of pathogens.</title>
        <authorList>
            <person name="Haridas S."/>
            <person name="Albert R."/>
            <person name="Binder M."/>
            <person name="Bloem J."/>
            <person name="Labutti K."/>
            <person name="Salamov A."/>
            <person name="Andreopoulos B."/>
            <person name="Baker S."/>
            <person name="Barry K."/>
            <person name="Bills G."/>
            <person name="Bluhm B."/>
            <person name="Cannon C."/>
            <person name="Castanera R."/>
            <person name="Culley D."/>
            <person name="Daum C."/>
            <person name="Ezra D."/>
            <person name="Gonzalez J."/>
            <person name="Henrissat B."/>
            <person name="Kuo A."/>
            <person name="Liang C."/>
            <person name="Lipzen A."/>
            <person name="Lutzoni F."/>
            <person name="Magnuson J."/>
            <person name="Mondo S."/>
            <person name="Nolan M."/>
            <person name="Ohm R."/>
            <person name="Pangilinan J."/>
            <person name="Park H.-J."/>
            <person name="Ramirez L."/>
            <person name="Alfaro M."/>
            <person name="Sun H."/>
            <person name="Tritt A."/>
            <person name="Yoshinaga Y."/>
            <person name="Zwiers L.-H."/>
            <person name="Turgeon B."/>
            <person name="Goodwin S."/>
            <person name="Spatafora J."/>
            <person name="Crous P."/>
            <person name="Grigoriev I."/>
        </authorList>
    </citation>
    <scope>NUCLEOTIDE SEQUENCE</scope>
    <source>
        <strain evidence="13">CBS 262.69</strain>
    </source>
</reference>
<comment type="similarity">
    <text evidence="2 10">Belongs to the Mediator complex subunit 21 family.</text>
</comment>